<evidence type="ECO:0000313" key="2">
    <source>
        <dbReference type="EMBL" id="SNY36519.1"/>
    </source>
</evidence>
<organism evidence="2 3">
    <name type="scientific">Orenia metallireducens</name>
    <dbReference type="NCBI Taxonomy" id="1413210"/>
    <lineage>
        <taxon>Bacteria</taxon>
        <taxon>Bacillati</taxon>
        <taxon>Bacillota</taxon>
        <taxon>Clostridia</taxon>
        <taxon>Halanaerobiales</taxon>
        <taxon>Halobacteroidaceae</taxon>
        <taxon>Orenia</taxon>
    </lineage>
</organism>
<dbReference type="NCBIfam" id="TIGR02830">
    <property type="entry name" value="spore_III_AG"/>
    <property type="match status" value="1"/>
</dbReference>
<keyword evidence="1" id="KW-0812">Transmembrane</keyword>
<dbReference type="AlphaFoldDB" id="A0A285HL97"/>
<gene>
    <name evidence="2" type="ORF">SAMN06265827_1211</name>
</gene>
<name>A0A285HL97_9FIRM</name>
<dbReference type="STRING" id="1413210.U472_05555"/>
<keyword evidence="1" id="KW-1133">Transmembrane helix</keyword>
<proteinExistence type="predicted"/>
<evidence type="ECO:0000256" key="1">
    <source>
        <dbReference type="SAM" id="Phobius"/>
    </source>
</evidence>
<reference evidence="3" key="1">
    <citation type="submission" date="2017-09" db="EMBL/GenBank/DDBJ databases">
        <authorList>
            <person name="Varghese N."/>
            <person name="Submissions S."/>
        </authorList>
    </citation>
    <scope>NUCLEOTIDE SEQUENCE [LARGE SCALE GENOMIC DNA]</scope>
    <source>
        <strain evidence="3">MSL47</strain>
    </source>
</reference>
<keyword evidence="1" id="KW-0472">Membrane</keyword>
<dbReference type="EMBL" id="OBDZ01000021">
    <property type="protein sequence ID" value="SNY36519.1"/>
    <property type="molecule type" value="Genomic_DNA"/>
</dbReference>
<accession>A0A285HL97</accession>
<evidence type="ECO:0000313" key="3">
    <source>
        <dbReference type="Proteomes" id="UP000219573"/>
    </source>
</evidence>
<feature type="transmembrane region" description="Helical" evidence="1">
    <location>
        <begin position="18"/>
        <end position="38"/>
    </location>
</feature>
<dbReference type="RefSeq" id="WP_097018629.1">
    <property type="nucleotide sequence ID" value="NZ_OBDZ01000021.1"/>
</dbReference>
<sequence>MDNIFGKEGFFNKSQFKFIRYLVILVLAGVFLMLLGDFGKDVSTSKSKQSLASRKASSINTSASNLEESIELKLQKMLSQIEGVGKVDVDITLDSGSEYTYARDYQDSKQESLEEDNSGGNRKTIQYDNRTEVVLLNNSGEQLPLIKKEVKPQIRGVLVVAEGAENSYIKAKLLRAIKIGLGVPSYKIVILSKER</sequence>
<keyword evidence="3" id="KW-1185">Reference proteome</keyword>
<dbReference type="Proteomes" id="UP000219573">
    <property type="component" value="Unassembled WGS sequence"/>
</dbReference>
<dbReference type="InterPro" id="IPR014195">
    <property type="entry name" value="Spore_III_AG"/>
</dbReference>
<protein>
    <submittedName>
        <fullName evidence="2">Stage III sporulation protein AG</fullName>
    </submittedName>
</protein>